<dbReference type="RefSeq" id="WP_060929639.1">
    <property type="nucleotide sequence ID" value="NZ_KQ955281.1"/>
</dbReference>
<dbReference type="STRING" id="33036.HMPREF3200_01416"/>
<dbReference type="OrthoDB" id="9875482at2"/>
<sequence>MKKKVIDLSHLDSIEFGKNGRYKINLVDGSFEFVRSSRAVDFFLDDIEEMGKQFRSRYGSRK</sequence>
<organism evidence="1 2">
    <name type="scientific">Anaerococcus tetradius</name>
    <dbReference type="NCBI Taxonomy" id="33036"/>
    <lineage>
        <taxon>Bacteria</taxon>
        <taxon>Bacillati</taxon>
        <taxon>Bacillota</taxon>
        <taxon>Tissierellia</taxon>
        <taxon>Tissierellales</taxon>
        <taxon>Peptoniphilaceae</taxon>
        <taxon>Anaerococcus</taxon>
    </lineage>
</organism>
<reference evidence="2" key="1">
    <citation type="submission" date="2016-01" db="EMBL/GenBank/DDBJ databases">
        <authorList>
            <person name="Mitreva M."/>
            <person name="Pepin K.H."/>
            <person name="Mihindukulasuriya K.A."/>
            <person name="Fulton R."/>
            <person name="Fronick C."/>
            <person name="O'Laughlin M."/>
            <person name="Miner T."/>
            <person name="Herter B."/>
            <person name="Rosa B.A."/>
            <person name="Cordes M."/>
            <person name="Tomlinson C."/>
            <person name="Wollam A."/>
            <person name="Palsikar V.B."/>
            <person name="Mardis E.R."/>
            <person name="Wilson R.K."/>
        </authorList>
    </citation>
    <scope>NUCLEOTIDE SEQUENCE [LARGE SCALE GENOMIC DNA]</scope>
    <source>
        <strain evidence="2">MJR8151</strain>
    </source>
</reference>
<proteinExistence type="predicted"/>
<dbReference type="EMBL" id="LRPM01000049">
    <property type="protein sequence ID" value="KWZ77423.1"/>
    <property type="molecule type" value="Genomic_DNA"/>
</dbReference>
<dbReference type="AlphaFoldDB" id="A0A133KCX6"/>
<evidence type="ECO:0000313" key="1">
    <source>
        <dbReference type="EMBL" id="KWZ77423.1"/>
    </source>
</evidence>
<evidence type="ECO:0000313" key="2">
    <source>
        <dbReference type="Proteomes" id="UP000070383"/>
    </source>
</evidence>
<dbReference type="Proteomes" id="UP000070383">
    <property type="component" value="Unassembled WGS sequence"/>
</dbReference>
<gene>
    <name evidence="1" type="ORF">HMPREF3200_01416</name>
</gene>
<name>A0A133KCX6_9FIRM</name>
<keyword evidence="2" id="KW-1185">Reference proteome</keyword>
<protein>
    <submittedName>
        <fullName evidence="1">Uncharacterized protein</fullName>
    </submittedName>
</protein>
<dbReference type="PATRIC" id="fig|33036.3.peg.1404"/>
<comment type="caution">
    <text evidence="1">The sequence shown here is derived from an EMBL/GenBank/DDBJ whole genome shotgun (WGS) entry which is preliminary data.</text>
</comment>
<accession>A0A133KCX6</accession>